<dbReference type="Proteomes" id="UP001242480">
    <property type="component" value="Unassembled WGS sequence"/>
</dbReference>
<comment type="caution">
    <text evidence="7">The sequence shown here is derived from an EMBL/GenBank/DDBJ whole genome shotgun (WGS) entry which is preliminary data.</text>
</comment>
<protein>
    <recommendedName>
        <fullName evidence="2">ribonucleoside-diphosphate reductase</fullName>
        <ecNumber evidence="2">1.17.4.1</ecNumber>
    </recommendedName>
</protein>
<keyword evidence="3" id="KW-0237">DNA synthesis</keyword>
<organism evidence="7 8">
    <name type="scientific">Labrys wisconsinensis</name>
    <dbReference type="NCBI Taxonomy" id="425677"/>
    <lineage>
        <taxon>Bacteria</taxon>
        <taxon>Pseudomonadati</taxon>
        <taxon>Pseudomonadota</taxon>
        <taxon>Alphaproteobacteria</taxon>
        <taxon>Hyphomicrobiales</taxon>
        <taxon>Xanthobacteraceae</taxon>
        <taxon>Labrys</taxon>
    </lineage>
</organism>
<dbReference type="InterPro" id="IPR024434">
    <property type="entry name" value="TSCPD_dom"/>
</dbReference>
<accession>A0ABU0JES8</accession>
<reference evidence="7 8" key="1">
    <citation type="submission" date="2023-07" db="EMBL/GenBank/DDBJ databases">
        <title>Genomic Encyclopedia of Type Strains, Phase IV (KMG-IV): sequencing the most valuable type-strain genomes for metagenomic binning, comparative biology and taxonomic classification.</title>
        <authorList>
            <person name="Goeker M."/>
        </authorList>
    </citation>
    <scope>NUCLEOTIDE SEQUENCE [LARGE SCALE GENOMIC DNA]</scope>
    <source>
        <strain evidence="7 8">DSM 19619</strain>
    </source>
</reference>
<keyword evidence="7" id="KW-0560">Oxidoreductase</keyword>
<evidence type="ECO:0000256" key="5">
    <source>
        <dbReference type="ARBA" id="ARBA00047754"/>
    </source>
</evidence>
<gene>
    <name evidence="7" type="ORF">QO011_005810</name>
</gene>
<evidence type="ECO:0000259" key="6">
    <source>
        <dbReference type="Pfam" id="PF12637"/>
    </source>
</evidence>
<dbReference type="RefSeq" id="WP_307280082.1">
    <property type="nucleotide sequence ID" value="NZ_JAUSVX010000013.1"/>
</dbReference>
<sequence>MTRRKLPNCRPSLTFQVQHGQNVYTVSVGGDGENAAVAEVFIGGPKAGTDLQAAVRDAAILTSLALQHDCPIETINHALTRDDGGRPASIVGSVVAAIVELGGTSHG</sequence>
<evidence type="ECO:0000256" key="1">
    <source>
        <dbReference type="ARBA" id="ARBA00007405"/>
    </source>
</evidence>
<evidence type="ECO:0000313" key="7">
    <source>
        <dbReference type="EMBL" id="MDQ0472780.1"/>
    </source>
</evidence>
<evidence type="ECO:0000256" key="3">
    <source>
        <dbReference type="ARBA" id="ARBA00022634"/>
    </source>
</evidence>
<comment type="catalytic activity">
    <reaction evidence="5">
        <text>a 2'-deoxyribonucleoside 5'-diphosphate + [thioredoxin]-disulfide + H2O = a ribonucleoside 5'-diphosphate + [thioredoxin]-dithiol</text>
        <dbReference type="Rhea" id="RHEA:23252"/>
        <dbReference type="Rhea" id="RHEA-COMP:10698"/>
        <dbReference type="Rhea" id="RHEA-COMP:10700"/>
        <dbReference type="ChEBI" id="CHEBI:15377"/>
        <dbReference type="ChEBI" id="CHEBI:29950"/>
        <dbReference type="ChEBI" id="CHEBI:50058"/>
        <dbReference type="ChEBI" id="CHEBI:57930"/>
        <dbReference type="ChEBI" id="CHEBI:73316"/>
        <dbReference type="EC" id="1.17.4.1"/>
    </reaction>
</comment>
<dbReference type="GO" id="GO:0004748">
    <property type="term" value="F:ribonucleoside-diphosphate reductase activity, thioredoxin disulfide as acceptor"/>
    <property type="evidence" value="ECO:0007669"/>
    <property type="project" value="UniProtKB-EC"/>
</dbReference>
<proteinExistence type="inferred from homology"/>
<evidence type="ECO:0000313" key="8">
    <source>
        <dbReference type="Proteomes" id="UP001242480"/>
    </source>
</evidence>
<comment type="similarity">
    <text evidence="1">Belongs to the ribonucleoside diphosphate reductase class-2 family.</text>
</comment>
<evidence type="ECO:0000256" key="4">
    <source>
        <dbReference type="ARBA" id="ARBA00022741"/>
    </source>
</evidence>
<dbReference type="EC" id="1.17.4.1" evidence="2"/>
<dbReference type="Pfam" id="PF12637">
    <property type="entry name" value="TSCPD"/>
    <property type="match status" value="1"/>
</dbReference>
<keyword evidence="8" id="KW-1185">Reference proteome</keyword>
<keyword evidence="4" id="KW-0547">Nucleotide-binding</keyword>
<name>A0ABU0JES8_9HYPH</name>
<dbReference type="EMBL" id="JAUSVX010000013">
    <property type="protein sequence ID" value="MDQ0472780.1"/>
    <property type="molecule type" value="Genomic_DNA"/>
</dbReference>
<evidence type="ECO:0000256" key="2">
    <source>
        <dbReference type="ARBA" id="ARBA00012274"/>
    </source>
</evidence>
<feature type="domain" description="TSCPD" evidence="6">
    <location>
        <begin position="10"/>
        <end position="92"/>
    </location>
</feature>